<dbReference type="AlphaFoldDB" id="A0AAV2IT82"/>
<reference evidence="1 2" key="1">
    <citation type="submission" date="2024-04" db="EMBL/GenBank/DDBJ databases">
        <authorList>
            <consortium name="Genoscope - CEA"/>
            <person name="William W."/>
        </authorList>
    </citation>
    <scope>NUCLEOTIDE SEQUENCE [LARGE SCALE GENOMIC DNA]</scope>
</reference>
<evidence type="ECO:0000313" key="1">
    <source>
        <dbReference type="EMBL" id="CAL1548179.1"/>
    </source>
</evidence>
<protein>
    <submittedName>
        <fullName evidence="1">Uncharacterized protein</fullName>
    </submittedName>
</protein>
<sequence length="250" mass="29037">MDERQNDSRTSLESFFSRETKCGPEEIECFIKLLSENWSQLNDVCKTERLMMLTKLLAKYGHMLPSIEHSFKIFNIAAILMEILKQSPEIEDSKEERSSFVRLQRTALHICAAASEISAVISKELANNYAIHFLTLLMGKDGSYWELEEKEFLEVQRNCVEALINVCRRESDVQAFREIRVKWIFQKYLDTKDNITRIAVASTLIKVYAPECSYREGSSIAFTRSRCQERINGTFGKRILNTLLFMSEIF</sequence>
<evidence type="ECO:0000313" key="2">
    <source>
        <dbReference type="Proteomes" id="UP001497497"/>
    </source>
</evidence>
<dbReference type="EMBL" id="CAXITT010001204">
    <property type="protein sequence ID" value="CAL1548179.1"/>
    <property type="molecule type" value="Genomic_DNA"/>
</dbReference>
<dbReference type="Proteomes" id="UP001497497">
    <property type="component" value="Unassembled WGS sequence"/>
</dbReference>
<dbReference type="InterPro" id="IPR016024">
    <property type="entry name" value="ARM-type_fold"/>
</dbReference>
<name>A0AAV2IT82_LYMST</name>
<dbReference type="SUPFAM" id="SSF48371">
    <property type="entry name" value="ARM repeat"/>
    <property type="match status" value="1"/>
</dbReference>
<gene>
    <name evidence="1" type="ORF">GSLYS_00021496001</name>
</gene>
<accession>A0AAV2IT82</accession>
<keyword evidence="2" id="KW-1185">Reference proteome</keyword>
<comment type="caution">
    <text evidence="1">The sequence shown here is derived from an EMBL/GenBank/DDBJ whole genome shotgun (WGS) entry which is preliminary data.</text>
</comment>
<proteinExistence type="predicted"/>
<organism evidence="1 2">
    <name type="scientific">Lymnaea stagnalis</name>
    <name type="common">Great pond snail</name>
    <name type="synonym">Helix stagnalis</name>
    <dbReference type="NCBI Taxonomy" id="6523"/>
    <lineage>
        <taxon>Eukaryota</taxon>
        <taxon>Metazoa</taxon>
        <taxon>Spiralia</taxon>
        <taxon>Lophotrochozoa</taxon>
        <taxon>Mollusca</taxon>
        <taxon>Gastropoda</taxon>
        <taxon>Heterobranchia</taxon>
        <taxon>Euthyneura</taxon>
        <taxon>Panpulmonata</taxon>
        <taxon>Hygrophila</taxon>
        <taxon>Lymnaeoidea</taxon>
        <taxon>Lymnaeidae</taxon>
        <taxon>Lymnaea</taxon>
    </lineage>
</organism>